<dbReference type="EMBL" id="JANPWB010000010">
    <property type="protein sequence ID" value="KAJ1135127.1"/>
    <property type="molecule type" value="Genomic_DNA"/>
</dbReference>
<name>A0AAV7Q6I2_PLEWA</name>
<dbReference type="Proteomes" id="UP001066276">
    <property type="component" value="Chromosome 6"/>
</dbReference>
<dbReference type="AlphaFoldDB" id="A0AAV7Q6I2"/>
<proteinExistence type="predicted"/>
<feature type="region of interest" description="Disordered" evidence="1">
    <location>
        <begin position="111"/>
        <end position="130"/>
    </location>
</feature>
<sequence length="155" mass="16391">MKISMFNPVPCTSLLLARRFPAAARGPKRPCAPALCSNQRVPRSGSAALCSRCRFPATESTRGSCLPRGVRRPRTGALELTHRPRSGRLVVPGSVSATPAVPISARRVQMGCDPAGAQRPPPVVRRTRSGRSQARFFSSVWVGGAGSPVVTGTFG</sequence>
<gene>
    <name evidence="2" type="ORF">NDU88_001572</name>
</gene>
<comment type="caution">
    <text evidence="2">The sequence shown here is derived from an EMBL/GenBank/DDBJ whole genome shotgun (WGS) entry which is preliminary data.</text>
</comment>
<reference evidence="2" key="1">
    <citation type="journal article" date="2022" name="bioRxiv">
        <title>Sequencing and chromosome-scale assembly of the giantPleurodeles waltlgenome.</title>
        <authorList>
            <person name="Brown T."/>
            <person name="Elewa A."/>
            <person name="Iarovenko S."/>
            <person name="Subramanian E."/>
            <person name="Araus A.J."/>
            <person name="Petzold A."/>
            <person name="Susuki M."/>
            <person name="Suzuki K.-i.T."/>
            <person name="Hayashi T."/>
            <person name="Toyoda A."/>
            <person name="Oliveira C."/>
            <person name="Osipova E."/>
            <person name="Leigh N.D."/>
            <person name="Simon A."/>
            <person name="Yun M.H."/>
        </authorList>
    </citation>
    <scope>NUCLEOTIDE SEQUENCE</scope>
    <source>
        <strain evidence="2">20211129_DDA</strain>
        <tissue evidence="2">Liver</tissue>
    </source>
</reference>
<evidence type="ECO:0000313" key="3">
    <source>
        <dbReference type="Proteomes" id="UP001066276"/>
    </source>
</evidence>
<evidence type="ECO:0000313" key="2">
    <source>
        <dbReference type="EMBL" id="KAJ1135127.1"/>
    </source>
</evidence>
<evidence type="ECO:0000256" key="1">
    <source>
        <dbReference type="SAM" id="MobiDB-lite"/>
    </source>
</evidence>
<organism evidence="2 3">
    <name type="scientific">Pleurodeles waltl</name>
    <name type="common">Iberian ribbed newt</name>
    <dbReference type="NCBI Taxonomy" id="8319"/>
    <lineage>
        <taxon>Eukaryota</taxon>
        <taxon>Metazoa</taxon>
        <taxon>Chordata</taxon>
        <taxon>Craniata</taxon>
        <taxon>Vertebrata</taxon>
        <taxon>Euteleostomi</taxon>
        <taxon>Amphibia</taxon>
        <taxon>Batrachia</taxon>
        <taxon>Caudata</taxon>
        <taxon>Salamandroidea</taxon>
        <taxon>Salamandridae</taxon>
        <taxon>Pleurodelinae</taxon>
        <taxon>Pleurodeles</taxon>
    </lineage>
</organism>
<accession>A0AAV7Q6I2</accession>
<keyword evidence="3" id="KW-1185">Reference proteome</keyword>
<protein>
    <submittedName>
        <fullName evidence="2">Uncharacterized protein</fullName>
    </submittedName>
</protein>